<evidence type="ECO:0000256" key="3">
    <source>
        <dbReference type="ARBA" id="ARBA00023239"/>
    </source>
</evidence>
<organism evidence="5 6">
    <name type="scientific">Candidatus Viridilinea halotolerans</name>
    <dbReference type="NCBI Taxonomy" id="2491704"/>
    <lineage>
        <taxon>Bacteria</taxon>
        <taxon>Bacillati</taxon>
        <taxon>Chloroflexota</taxon>
        <taxon>Chloroflexia</taxon>
        <taxon>Chloroflexales</taxon>
        <taxon>Chloroflexineae</taxon>
        <taxon>Oscillochloridaceae</taxon>
        <taxon>Candidatus Viridilinea</taxon>
    </lineage>
</organism>
<comment type="caution">
    <text evidence="5">The sequence shown here is derived from an EMBL/GenBank/DDBJ whole genome shotgun (WGS) entry which is preliminary data.</text>
</comment>
<dbReference type="EC" id="4.2.1.96" evidence="4"/>
<evidence type="ECO:0000313" key="6">
    <source>
        <dbReference type="Proteomes" id="UP000280307"/>
    </source>
</evidence>
<protein>
    <recommendedName>
        <fullName evidence="4">Putative pterin-4-alpha-carbinolamine dehydratase</fullName>
        <shortName evidence="4">PHS</shortName>
        <ecNumber evidence="4">4.2.1.96</ecNumber>
    </recommendedName>
    <alternativeName>
        <fullName evidence="4">4-alpha-hydroxy-tetrahydropterin dehydratase</fullName>
    </alternativeName>
    <alternativeName>
        <fullName evidence="4">Pterin carbinolamine dehydratase</fullName>
        <shortName evidence="4">PCD</shortName>
    </alternativeName>
</protein>
<comment type="catalytic activity">
    <reaction evidence="1 4">
        <text>(4aS,6R)-4a-hydroxy-L-erythro-5,6,7,8-tetrahydrobiopterin = (6R)-L-erythro-6,7-dihydrobiopterin + H2O</text>
        <dbReference type="Rhea" id="RHEA:11920"/>
        <dbReference type="ChEBI" id="CHEBI:15377"/>
        <dbReference type="ChEBI" id="CHEBI:15642"/>
        <dbReference type="ChEBI" id="CHEBI:43120"/>
        <dbReference type="EC" id="4.2.1.96"/>
    </reaction>
</comment>
<name>A0A426TX37_9CHLR</name>
<dbReference type="PANTHER" id="PTHR12599">
    <property type="entry name" value="PTERIN-4-ALPHA-CARBINOLAMINE DEHYDRATASE"/>
    <property type="match status" value="1"/>
</dbReference>
<sequence>MSKLNPDEIAQQFEGLSGWRLQDATLSKTYKLSGFPAAIAFVTHVAFLAEAAGHHPDIDIRYNKVTLTLTTHDAGGLTAKDFALAAAADEAMG</sequence>
<dbReference type="CDD" id="cd00488">
    <property type="entry name" value="PCD_DCoH"/>
    <property type="match status" value="1"/>
</dbReference>
<accession>A0A426TX37</accession>
<dbReference type="GO" id="GO:0006729">
    <property type="term" value="P:tetrahydrobiopterin biosynthetic process"/>
    <property type="evidence" value="ECO:0007669"/>
    <property type="project" value="InterPro"/>
</dbReference>
<dbReference type="InterPro" id="IPR036428">
    <property type="entry name" value="PCD_sf"/>
</dbReference>
<gene>
    <name evidence="5" type="ORF">EI684_13685</name>
</gene>
<dbReference type="Gene3D" id="3.30.1360.20">
    <property type="entry name" value="Transcriptional coactivator/pterin dehydratase"/>
    <property type="match status" value="1"/>
</dbReference>
<keyword evidence="3 4" id="KW-0456">Lyase</keyword>
<proteinExistence type="inferred from homology"/>
<dbReference type="PANTHER" id="PTHR12599:SF0">
    <property type="entry name" value="PTERIN-4-ALPHA-CARBINOLAMINE DEHYDRATASE"/>
    <property type="match status" value="1"/>
</dbReference>
<dbReference type="Pfam" id="PF01329">
    <property type="entry name" value="Pterin_4a"/>
    <property type="match status" value="1"/>
</dbReference>
<dbReference type="AlphaFoldDB" id="A0A426TX37"/>
<dbReference type="NCBIfam" id="NF002017">
    <property type="entry name" value="PRK00823.1-2"/>
    <property type="match status" value="1"/>
</dbReference>
<dbReference type="Proteomes" id="UP000280307">
    <property type="component" value="Unassembled WGS sequence"/>
</dbReference>
<evidence type="ECO:0000313" key="5">
    <source>
        <dbReference type="EMBL" id="RRR70215.1"/>
    </source>
</evidence>
<dbReference type="GO" id="GO:0008124">
    <property type="term" value="F:4-alpha-hydroxytetrahydrobiopterin dehydratase activity"/>
    <property type="evidence" value="ECO:0007669"/>
    <property type="project" value="UniProtKB-UniRule"/>
</dbReference>
<dbReference type="InterPro" id="IPR001533">
    <property type="entry name" value="Pterin_deHydtase"/>
</dbReference>
<reference evidence="5 6" key="1">
    <citation type="submission" date="2018-12" db="EMBL/GenBank/DDBJ databases">
        <title>Genome Sequence of Candidatus Viridilinea halotolerans isolated from saline sulfide-rich spring.</title>
        <authorList>
            <person name="Grouzdev D.S."/>
            <person name="Burganskaya E.I."/>
            <person name="Krutkina M.S."/>
            <person name="Sukhacheva M.V."/>
            <person name="Gorlenko V.M."/>
        </authorList>
    </citation>
    <scope>NUCLEOTIDE SEQUENCE [LARGE SCALE GENOMIC DNA]</scope>
    <source>
        <strain evidence="5">Chok-6</strain>
    </source>
</reference>
<evidence type="ECO:0000256" key="2">
    <source>
        <dbReference type="ARBA" id="ARBA00006472"/>
    </source>
</evidence>
<evidence type="ECO:0000256" key="4">
    <source>
        <dbReference type="HAMAP-Rule" id="MF_00434"/>
    </source>
</evidence>
<dbReference type="EMBL" id="RSAS01000545">
    <property type="protein sequence ID" value="RRR70215.1"/>
    <property type="molecule type" value="Genomic_DNA"/>
</dbReference>
<dbReference type="SUPFAM" id="SSF55248">
    <property type="entry name" value="PCD-like"/>
    <property type="match status" value="1"/>
</dbReference>
<dbReference type="HAMAP" id="MF_00434">
    <property type="entry name" value="Pterin_4_alpha"/>
    <property type="match status" value="1"/>
</dbReference>
<comment type="similarity">
    <text evidence="2 4">Belongs to the pterin-4-alpha-carbinolamine dehydratase family.</text>
</comment>
<evidence type="ECO:0000256" key="1">
    <source>
        <dbReference type="ARBA" id="ARBA00001554"/>
    </source>
</evidence>